<evidence type="ECO:0000313" key="4">
    <source>
        <dbReference type="Proteomes" id="UP000466785"/>
    </source>
</evidence>
<feature type="compositionally biased region" description="Low complexity" evidence="1">
    <location>
        <begin position="37"/>
        <end position="53"/>
    </location>
</feature>
<dbReference type="Proteomes" id="UP000466785">
    <property type="component" value="Chromosome"/>
</dbReference>
<dbReference type="AlphaFoldDB" id="A0A6N4V5E1"/>
<dbReference type="EMBL" id="AP022570">
    <property type="protein sequence ID" value="BBX49340.1"/>
    <property type="molecule type" value="Genomic_DNA"/>
</dbReference>
<protein>
    <recommendedName>
        <fullName evidence="5">Lipoprotein LpqB beta-propeller domain-containing protein</fullName>
    </recommendedName>
</protein>
<accession>A0A6N4V5E1</accession>
<dbReference type="SUPFAM" id="SSF82171">
    <property type="entry name" value="DPP6 N-terminal domain-like"/>
    <property type="match status" value="1"/>
</dbReference>
<feature type="chain" id="PRO_5026829961" description="Lipoprotein LpqB beta-propeller domain-containing protein" evidence="2">
    <location>
        <begin position="27"/>
        <end position="384"/>
    </location>
</feature>
<name>A0A6N4V5E1_9MYCO</name>
<feature type="region of interest" description="Disordered" evidence="1">
    <location>
        <begin position="31"/>
        <end position="62"/>
    </location>
</feature>
<evidence type="ECO:0008006" key="5">
    <source>
        <dbReference type="Google" id="ProtNLM"/>
    </source>
</evidence>
<evidence type="ECO:0000256" key="2">
    <source>
        <dbReference type="SAM" id="SignalP"/>
    </source>
</evidence>
<proteinExistence type="predicted"/>
<feature type="signal peptide" evidence="2">
    <location>
        <begin position="1"/>
        <end position="26"/>
    </location>
</feature>
<reference evidence="3 4" key="1">
    <citation type="journal article" date="2019" name="Emerg. Microbes Infect.">
        <title>Comprehensive subspecies identification of 175 nontuberculous mycobacteria species based on 7547 genomic profiles.</title>
        <authorList>
            <person name="Matsumoto Y."/>
            <person name="Kinjo T."/>
            <person name="Motooka D."/>
            <person name="Nabeya D."/>
            <person name="Jung N."/>
            <person name="Uechi K."/>
            <person name="Horii T."/>
            <person name="Iida T."/>
            <person name="Fujita J."/>
            <person name="Nakamura S."/>
        </authorList>
    </citation>
    <scope>NUCLEOTIDE SEQUENCE [LARGE SCALE GENOMIC DNA]</scope>
    <source>
        <strain evidence="3 4">JCM 12603</strain>
    </source>
</reference>
<keyword evidence="2" id="KW-0732">Signal</keyword>
<dbReference type="KEGG" id="mpof:MPOR_03660"/>
<keyword evidence="4" id="KW-1185">Reference proteome</keyword>
<evidence type="ECO:0000313" key="3">
    <source>
        <dbReference type="EMBL" id="BBX49340.1"/>
    </source>
</evidence>
<dbReference type="RefSeq" id="WP_235682404.1">
    <property type="nucleotide sequence ID" value="NZ_AP022570.1"/>
</dbReference>
<gene>
    <name evidence="3" type="ORF">MPOR_03660</name>
</gene>
<dbReference type="PROSITE" id="PS51257">
    <property type="entry name" value="PROKAR_LIPOPROTEIN"/>
    <property type="match status" value="1"/>
</dbReference>
<sequence length="384" mass="39791">MNLAHKPLQARPLLIVLMTMLAAALAACTGVEPPPGSTTSSTALPSSPFDPTTTAPPAPSGPRLAYRSADEIGVVDGTTVVASVAGTFPPSNDLITTEDYRFVFARTADNTLTTLDVSTGESNTLPVDVGSAVGTGGGSTVVWWEQPNRLMQLDLADPDAQPALAQIVDLPPVAGIRPGEPRLIVARGGTAVIARVEQPPSPFGGPDTLYAVRGSVPPASLGQVDANSPVTVARLSADGARLAYALYRATDGACGTAAVAITDADGSQQTYDVAGTDAESGSRVPKLWWPSEGLPELSLMTWRCDRPETYPPLVWQLADTGMTQVQPPASAIQIADVAPGQRALVLPEDGQYTDPVGALVLEESDRRFAVASQVDAIAVIPLAP</sequence>
<organism evidence="3 4">
    <name type="scientific">Mycolicibacterium poriferae</name>
    <dbReference type="NCBI Taxonomy" id="39694"/>
    <lineage>
        <taxon>Bacteria</taxon>
        <taxon>Bacillati</taxon>
        <taxon>Actinomycetota</taxon>
        <taxon>Actinomycetes</taxon>
        <taxon>Mycobacteriales</taxon>
        <taxon>Mycobacteriaceae</taxon>
        <taxon>Mycolicibacterium</taxon>
    </lineage>
</organism>
<evidence type="ECO:0000256" key="1">
    <source>
        <dbReference type="SAM" id="MobiDB-lite"/>
    </source>
</evidence>